<proteinExistence type="predicted"/>
<evidence type="ECO:0000256" key="3">
    <source>
        <dbReference type="SAM" id="Coils"/>
    </source>
</evidence>
<organism evidence="6 7">
    <name type="scientific">Luteimonas notoginsengisoli</name>
    <dbReference type="NCBI Taxonomy" id="1578200"/>
    <lineage>
        <taxon>Bacteria</taxon>
        <taxon>Pseudomonadati</taxon>
        <taxon>Pseudomonadota</taxon>
        <taxon>Gammaproteobacteria</taxon>
        <taxon>Lysobacterales</taxon>
        <taxon>Lysobacteraceae</taxon>
        <taxon>Luteimonas</taxon>
    </lineage>
</organism>
<protein>
    <submittedName>
        <fullName evidence="6">HlyD family secretion protein</fullName>
    </submittedName>
</protein>
<comment type="subcellular location">
    <subcellularLocation>
        <location evidence="1">Cell envelope</location>
    </subcellularLocation>
</comment>
<dbReference type="Gene3D" id="2.40.30.170">
    <property type="match status" value="1"/>
</dbReference>
<feature type="domain" description="CusB-like beta-barrel" evidence="5">
    <location>
        <begin position="239"/>
        <end position="315"/>
    </location>
</feature>
<keyword evidence="7" id="KW-1185">Reference proteome</keyword>
<dbReference type="Pfam" id="PF25954">
    <property type="entry name" value="Beta-barrel_RND_2"/>
    <property type="match status" value="1"/>
</dbReference>
<dbReference type="PANTHER" id="PTHR32347:SF23">
    <property type="entry name" value="BLL5650 PROTEIN"/>
    <property type="match status" value="1"/>
</dbReference>
<comment type="caution">
    <text evidence="6">The sequence shown here is derived from an EMBL/GenBank/DDBJ whole genome shotgun (WGS) entry which is preliminary data.</text>
</comment>
<evidence type="ECO:0000256" key="1">
    <source>
        <dbReference type="ARBA" id="ARBA00004196"/>
    </source>
</evidence>
<dbReference type="InterPro" id="IPR058792">
    <property type="entry name" value="Beta-barrel_RND_2"/>
</dbReference>
<dbReference type="EMBL" id="JBHRYF010000008">
    <property type="protein sequence ID" value="MFC3660451.1"/>
    <property type="molecule type" value="Genomic_DNA"/>
</dbReference>
<dbReference type="InterPro" id="IPR050465">
    <property type="entry name" value="UPF0194_transport"/>
</dbReference>
<feature type="chain" id="PRO_5045180269" evidence="4">
    <location>
        <begin position="24"/>
        <end position="325"/>
    </location>
</feature>
<feature type="coiled-coil region" evidence="3">
    <location>
        <begin position="78"/>
        <end position="108"/>
    </location>
</feature>
<accession>A0ABV7UV16</accession>
<evidence type="ECO:0000313" key="7">
    <source>
        <dbReference type="Proteomes" id="UP001595724"/>
    </source>
</evidence>
<dbReference type="SUPFAM" id="SSF111369">
    <property type="entry name" value="HlyD-like secretion proteins"/>
    <property type="match status" value="1"/>
</dbReference>
<evidence type="ECO:0000259" key="5">
    <source>
        <dbReference type="Pfam" id="PF25954"/>
    </source>
</evidence>
<feature type="signal peptide" evidence="4">
    <location>
        <begin position="1"/>
        <end position="23"/>
    </location>
</feature>
<name>A0ABV7UV16_9GAMM</name>
<reference evidence="7" key="1">
    <citation type="journal article" date="2019" name="Int. J. Syst. Evol. Microbiol.">
        <title>The Global Catalogue of Microorganisms (GCM) 10K type strain sequencing project: providing services to taxonomists for standard genome sequencing and annotation.</title>
        <authorList>
            <consortium name="The Broad Institute Genomics Platform"/>
            <consortium name="The Broad Institute Genome Sequencing Center for Infectious Disease"/>
            <person name="Wu L."/>
            <person name="Ma J."/>
        </authorList>
    </citation>
    <scope>NUCLEOTIDE SEQUENCE [LARGE SCALE GENOMIC DNA]</scope>
    <source>
        <strain evidence="7">KCTC 42211</strain>
    </source>
</reference>
<sequence length="325" mass="35512">MKPRLAGLPLAAALLAAAMPGAAETLRIDGEVYARRSAQIMPPMVEGIWQFNITQLAPDGAPLEKGAVAVAFDASSVMKSLAEKNSKLQEKQRELDRLQLELAERERSSRLDTEKARAELQKAARKTEQPQELIAGIEYRKLVVARAQAERKLALARELERANAQQRTQELRLVRSEIAQLSADVARLGKAQADLSIAAPRSGILMHRSSWNGDKFDVGSQVWRGQTIAEIPDPATLAVRAELPERDYLRVRPGLAARVRVEGGGGVFPAKVASIGRTVRSKSQVQPIPVMDVEIRLDDPDARLKPGQTVRVELTVPDLAAKVAP</sequence>
<dbReference type="PANTHER" id="PTHR32347">
    <property type="entry name" value="EFFLUX SYSTEM COMPONENT YKNX-RELATED"/>
    <property type="match status" value="1"/>
</dbReference>
<keyword evidence="4" id="KW-0732">Signal</keyword>
<dbReference type="Proteomes" id="UP001595724">
    <property type="component" value="Unassembled WGS sequence"/>
</dbReference>
<dbReference type="RefSeq" id="WP_386709908.1">
    <property type="nucleotide sequence ID" value="NZ_JBHRYF010000008.1"/>
</dbReference>
<evidence type="ECO:0000313" key="6">
    <source>
        <dbReference type="EMBL" id="MFC3660451.1"/>
    </source>
</evidence>
<gene>
    <name evidence="6" type="ORF">ACFOM9_10275</name>
</gene>
<keyword evidence="2 3" id="KW-0175">Coiled coil</keyword>
<evidence type="ECO:0000256" key="2">
    <source>
        <dbReference type="ARBA" id="ARBA00023054"/>
    </source>
</evidence>
<evidence type="ECO:0000256" key="4">
    <source>
        <dbReference type="SAM" id="SignalP"/>
    </source>
</evidence>